<dbReference type="EMBL" id="SZQA01000006">
    <property type="protein sequence ID" value="TKK89572.1"/>
    <property type="molecule type" value="Genomic_DNA"/>
</dbReference>
<dbReference type="AlphaFoldDB" id="A0A4U3MLQ8"/>
<dbReference type="Pfam" id="PF12770">
    <property type="entry name" value="CHAT"/>
    <property type="match status" value="1"/>
</dbReference>
<feature type="domain" description="CHAT" evidence="2">
    <location>
        <begin position="747"/>
        <end position="1011"/>
    </location>
</feature>
<dbReference type="RefSeq" id="WP_137246630.1">
    <property type="nucleotide sequence ID" value="NZ_SZQA01000006.1"/>
</dbReference>
<organism evidence="3 4">
    <name type="scientific">Herbidospora galbida</name>
    <dbReference type="NCBI Taxonomy" id="2575442"/>
    <lineage>
        <taxon>Bacteria</taxon>
        <taxon>Bacillati</taxon>
        <taxon>Actinomycetota</taxon>
        <taxon>Actinomycetes</taxon>
        <taxon>Streptosporangiales</taxon>
        <taxon>Streptosporangiaceae</taxon>
        <taxon>Herbidospora</taxon>
    </lineage>
</organism>
<accession>A0A4U3MLQ8</accession>
<evidence type="ECO:0000256" key="1">
    <source>
        <dbReference type="PROSITE-ProRule" id="PRU00339"/>
    </source>
</evidence>
<dbReference type="InterPro" id="IPR011990">
    <property type="entry name" value="TPR-like_helical_dom_sf"/>
</dbReference>
<dbReference type="OrthoDB" id="3206999at2"/>
<dbReference type="Gene3D" id="1.25.40.10">
    <property type="entry name" value="Tetratricopeptide repeat domain"/>
    <property type="match status" value="2"/>
</dbReference>
<evidence type="ECO:0000313" key="3">
    <source>
        <dbReference type="EMBL" id="TKK89572.1"/>
    </source>
</evidence>
<dbReference type="PROSITE" id="PS50005">
    <property type="entry name" value="TPR"/>
    <property type="match status" value="1"/>
</dbReference>
<evidence type="ECO:0000259" key="2">
    <source>
        <dbReference type="Pfam" id="PF12770"/>
    </source>
</evidence>
<protein>
    <submittedName>
        <fullName evidence="3">CHAT domain-containing protein</fullName>
    </submittedName>
</protein>
<gene>
    <name evidence="3" type="ORF">FDA94_09280</name>
</gene>
<dbReference type="SMART" id="SM00028">
    <property type="entry name" value="TPR"/>
    <property type="match status" value="3"/>
</dbReference>
<name>A0A4U3MLQ8_9ACTN</name>
<reference evidence="3 4" key="1">
    <citation type="submission" date="2019-04" db="EMBL/GenBank/DDBJ databases">
        <title>Herbidospora sp. NEAU-GS14.nov., a novel actinomycete isolated from soil.</title>
        <authorList>
            <person name="Han L."/>
        </authorList>
    </citation>
    <scope>NUCLEOTIDE SEQUENCE [LARGE SCALE GENOMIC DNA]</scope>
    <source>
        <strain evidence="3 4">NEAU-GS14</strain>
    </source>
</reference>
<keyword evidence="4" id="KW-1185">Reference proteome</keyword>
<dbReference type="Proteomes" id="UP000308705">
    <property type="component" value="Unassembled WGS sequence"/>
</dbReference>
<dbReference type="SUPFAM" id="SSF48452">
    <property type="entry name" value="TPR-like"/>
    <property type="match status" value="2"/>
</dbReference>
<feature type="repeat" description="TPR" evidence="1">
    <location>
        <begin position="524"/>
        <end position="557"/>
    </location>
</feature>
<keyword evidence="1" id="KW-0802">TPR repeat</keyword>
<dbReference type="InterPro" id="IPR019734">
    <property type="entry name" value="TPR_rpt"/>
</dbReference>
<comment type="caution">
    <text evidence="3">The sequence shown here is derived from an EMBL/GenBank/DDBJ whole genome shotgun (WGS) entry which is preliminary data.</text>
</comment>
<sequence>MSADRLSEIARLVTAGAAAQDEGRLDDALGAFLDAYAASHPDEPWRGPLAEVYAEALHQEPLVTTSPAVLPGSLSVVFAMLHEATFDPVLFDQAIARARVAVAVAEPGSEFAARCLANLAQTAHRRHELSGDPGSLAEALDAARRALDVVPGSARLRHDYAVMLRSEYLRDGAAETLEENCALLEAVVADVPDEPLYLVSWATSLMERHHVTGDVADLETAARAAEKAVAGVDPADPRLASYLNVAGAALFELGKATSDVPRLHRALEYGRACVAATPQGAPERAAHLSNLAAHLGVFPTPELLREAVVTLQEAFGLLPDGHPARAGCLGRMAECLFALYDQTGEARLLDDAVAAGREAVDLLPPGSPVLGAVLNTLSVVLRAKNAFAEAVEVARRAVAQPGDAPGLVVHLDSLRHCLSRHDDALGGDAEVRREIVEVARRTVELSPGHARRLSSLSWALLQAGDLDEAVETGRRAAALSADAEITFRAGCALLARETEADAREAVEILDRGAWDAGSAPQHRIEAFRALAYAHAGLGDHTAALDAMDRAVELFPAVASWRLAREGRTRALGRYGGLASEAAAAALDAGDPGRALTYLEQSRVLLLGEALRMRSDLRDLDPDDAAEFLRIRDLLTTETEEKPGLLPSLDSSEERLRLSRAFGDLLARIRRDHPGFLAPPSLDRLSAQAAEGPIVLVSASAWRGDALIVTPEGVRHVPLPDLHHDQAVRWAQGLDADSAPENPFLFALLAWLWDAIAGPVLAALDPAPGSRLWWCPVGILASLPLHAAGRHLDGGPRVADRVVSSYTATVQALGHSRTRRTGGGGALIVAVPEADGRPPLPGTVRELERVAAHLEEAGIPVGTPSRADALLKAMPASSVLHVAAHSATDAEPWNGGVELDGERLTVGEIARLDLSGAGLAYLSACETGSTRLGLADEAVHLAGAFQVAGYPQVIGSLWQVKDRIAAKVADQVYGAALPDLGRIPYALHAAAERIREDYPSSPALWAAFVHHGR</sequence>
<evidence type="ECO:0000313" key="4">
    <source>
        <dbReference type="Proteomes" id="UP000308705"/>
    </source>
</evidence>
<proteinExistence type="predicted"/>
<dbReference type="InterPro" id="IPR024983">
    <property type="entry name" value="CHAT_dom"/>
</dbReference>